<dbReference type="PANTHER" id="PTHR43798">
    <property type="entry name" value="MONOACYLGLYCEROL LIPASE"/>
    <property type="match status" value="1"/>
</dbReference>
<feature type="domain" description="AB hydrolase-1" evidence="1">
    <location>
        <begin position="69"/>
        <end position="260"/>
    </location>
</feature>
<accession>A0A8J3L3R5</accession>
<evidence type="ECO:0000313" key="3">
    <source>
        <dbReference type="Proteomes" id="UP000630887"/>
    </source>
</evidence>
<keyword evidence="2" id="KW-0378">Hydrolase</keyword>
<dbReference type="Gene3D" id="3.40.50.1820">
    <property type="entry name" value="alpha/beta hydrolase"/>
    <property type="match status" value="1"/>
</dbReference>
<dbReference type="InterPro" id="IPR000073">
    <property type="entry name" value="AB_hydrolase_1"/>
</dbReference>
<dbReference type="AlphaFoldDB" id="A0A8J3L3R5"/>
<name>A0A8J3L3R5_9ACTN</name>
<proteinExistence type="predicted"/>
<protein>
    <submittedName>
        <fullName evidence="2">Alpha/beta hydrolase</fullName>
    </submittedName>
</protein>
<dbReference type="InterPro" id="IPR029058">
    <property type="entry name" value="AB_hydrolase_fold"/>
</dbReference>
<evidence type="ECO:0000313" key="2">
    <source>
        <dbReference type="EMBL" id="GIG07225.1"/>
    </source>
</evidence>
<dbReference type="InterPro" id="IPR050266">
    <property type="entry name" value="AB_hydrolase_sf"/>
</dbReference>
<gene>
    <name evidence="2" type="ORF">Cco03nite_39250</name>
</gene>
<dbReference type="GO" id="GO:0016787">
    <property type="term" value="F:hydrolase activity"/>
    <property type="evidence" value="ECO:0007669"/>
    <property type="project" value="UniProtKB-KW"/>
</dbReference>
<dbReference type="EMBL" id="BONI01000032">
    <property type="protein sequence ID" value="GIG07225.1"/>
    <property type="molecule type" value="Genomic_DNA"/>
</dbReference>
<organism evidence="2 3">
    <name type="scientific">Catellatospora coxensis</name>
    <dbReference type="NCBI Taxonomy" id="310354"/>
    <lineage>
        <taxon>Bacteria</taxon>
        <taxon>Bacillati</taxon>
        <taxon>Actinomycetota</taxon>
        <taxon>Actinomycetes</taxon>
        <taxon>Micromonosporales</taxon>
        <taxon>Micromonosporaceae</taxon>
        <taxon>Catellatospora</taxon>
    </lineage>
</organism>
<keyword evidence="3" id="KW-1185">Reference proteome</keyword>
<dbReference type="Proteomes" id="UP000630887">
    <property type="component" value="Unassembled WGS sequence"/>
</dbReference>
<sequence>MTGRLLNATAVLAPPLARRVAYKLFFRPAGRAAVHPREQDVQAAATVGRIDLDGVPVATYSWGDGSRPVLLVHGWSSRGSRFAGMIADLLGRGYSPVTFDAPGHGGSGGTTTNLLQYERIMRALQERHGDFAAVVAHSFGVPCAFHALRTGLRAGCLVAVAGPAEFDHLVTEFTRRLRLRPALAEHLREHSVRDIGVADLWERFSSVYEPAALTIPLLVVHDTDDDVVGVDHAHRIHAAYPGSQLHITTGLGHRRVLGDPRIVGPVGAFLDTHPHRATTAANRT</sequence>
<comment type="caution">
    <text evidence="2">The sequence shown here is derived from an EMBL/GenBank/DDBJ whole genome shotgun (WGS) entry which is preliminary data.</text>
</comment>
<evidence type="ECO:0000259" key="1">
    <source>
        <dbReference type="Pfam" id="PF12697"/>
    </source>
</evidence>
<reference evidence="2 3" key="1">
    <citation type="submission" date="2021-01" db="EMBL/GenBank/DDBJ databases">
        <title>Whole genome shotgun sequence of Catellatospora coxensis NBRC 107359.</title>
        <authorList>
            <person name="Komaki H."/>
            <person name="Tamura T."/>
        </authorList>
    </citation>
    <scope>NUCLEOTIDE SEQUENCE [LARGE SCALE GENOMIC DNA]</scope>
    <source>
        <strain evidence="2 3">NBRC 107359</strain>
    </source>
</reference>
<dbReference type="SUPFAM" id="SSF53474">
    <property type="entry name" value="alpha/beta-Hydrolases"/>
    <property type="match status" value="1"/>
</dbReference>
<dbReference type="Pfam" id="PF12697">
    <property type="entry name" value="Abhydrolase_6"/>
    <property type="match status" value="1"/>
</dbReference>